<keyword evidence="1" id="KW-1133">Transmembrane helix</keyword>
<protein>
    <submittedName>
        <fullName evidence="2">PrgI family protein</fullName>
    </submittedName>
</protein>
<keyword evidence="3" id="KW-1185">Reference proteome</keyword>
<organism evidence="2 3">
    <name type="scientific">Allofournierella massiliensis</name>
    <dbReference type="NCBI Taxonomy" id="1650663"/>
    <lineage>
        <taxon>Bacteria</taxon>
        <taxon>Bacillati</taxon>
        <taxon>Bacillota</taxon>
        <taxon>Clostridia</taxon>
        <taxon>Eubacteriales</taxon>
        <taxon>Oscillospiraceae</taxon>
        <taxon>Allofournierella</taxon>
    </lineage>
</organism>
<dbReference type="Pfam" id="PF12666">
    <property type="entry name" value="PrgI"/>
    <property type="match status" value="1"/>
</dbReference>
<evidence type="ECO:0000313" key="3">
    <source>
        <dbReference type="Proteomes" id="UP001529380"/>
    </source>
</evidence>
<dbReference type="RefSeq" id="WP_289600701.1">
    <property type="nucleotide sequence ID" value="NZ_JAUDCL010000037.1"/>
</dbReference>
<dbReference type="InterPro" id="IPR024414">
    <property type="entry name" value="Uncharacterised_PrgI"/>
</dbReference>
<proteinExistence type="predicted"/>
<reference evidence="2 3" key="3">
    <citation type="submission" date="2023-06" db="EMBL/GenBank/DDBJ databases">
        <authorList>
            <person name="Zeman M."/>
            <person name="Kubasova T."/>
            <person name="Jahodarova E."/>
            <person name="Nykrynova M."/>
            <person name="Rychlik I."/>
        </authorList>
    </citation>
    <scope>NUCLEOTIDE SEQUENCE [LARGE SCALE GENOMIC DNA]</scope>
    <source>
        <strain evidence="2 3">ET340</strain>
    </source>
</reference>
<feature type="transmembrane region" description="Helical" evidence="1">
    <location>
        <begin position="50"/>
        <end position="70"/>
    </location>
</feature>
<reference evidence="3" key="1">
    <citation type="submission" date="2023-06" db="EMBL/GenBank/DDBJ databases">
        <title>Identification and characterization of horizontal gene transfer across gut microbiota members of farm animals based on homology search.</title>
        <authorList>
            <person name="Zeman M."/>
            <person name="Kubasova T."/>
            <person name="Jahodarova E."/>
            <person name="Nykrynova M."/>
            <person name="Rychlik I."/>
        </authorList>
    </citation>
    <scope>NUCLEOTIDE SEQUENCE [LARGE SCALE GENOMIC DNA]</scope>
    <source>
        <strain evidence="3">ET340</strain>
    </source>
</reference>
<name>A0ABT7UVS1_9FIRM</name>
<feature type="transmembrane region" description="Helical" evidence="1">
    <location>
        <begin position="27"/>
        <end position="44"/>
    </location>
</feature>
<comment type="caution">
    <text evidence="2">The sequence shown here is derived from an EMBL/GenBank/DDBJ whole genome shotgun (WGS) entry which is preliminary data.</text>
</comment>
<keyword evidence="1" id="KW-0812">Transmembrane</keyword>
<evidence type="ECO:0000313" key="2">
    <source>
        <dbReference type="EMBL" id="MDM8202403.1"/>
    </source>
</evidence>
<dbReference type="EMBL" id="JAUDCL010000037">
    <property type="protein sequence ID" value="MDM8202403.1"/>
    <property type="molecule type" value="Genomic_DNA"/>
</dbReference>
<dbReference type="Proteomes" id="UP001529380">
    <property type="component" value="Unassembled WGS sequence"/>
</dbReference>
<evidence type="ECO:0000256" key="1">
    <source>
        <dbReference type="SAM" id="Phobius"/>
    </source>
</evidence>
<reference evidence="2 3" key="2">
    <citation type="submission" date="2023-06" db="EMBL/GenBank/DDBJ databases">
        <title>Identification and characterization of horizontal gene transfer across gut microbiota members of farm animals based on homology search.</title>
        <authorList>
            <person name="Schwarzerova J."/>
            <person name="Nykrynova M."/>
            <person name="Jureckova K."/>
            <person name="Cejkova D."/>
            <person name="Rychlik I."/>
        </authorList>
    </citation>
    <scope>NUCLEOTIDE SEQUENCE [LARGE SCALE GENOMIC DNA]</scope>
    <source>
        <strain evidence="2 3">ET340</strain>
    </source>
</reference>
<keyword evidence="1" id="KW-0472">Membrane</keyword>
<accession>A0ABT7UVS1</accession>
<gene>
    <name evidence="2" type="ORF">QUW08_14045</name>
</gene>
<sequence>MAAYIPVPRDLTRVKSKILFNLTKRQLFCFGAGALIGVPSFFLLKANGNTSMASICMIIIMLPFFFLGMYERDGQPLEKLAKQFIQTKFVRPKVRPYQTNNYYDVLIRQAQAEREVEAIVLGAEKTVPQNREKKPDHAAEPD</sequence>